<comment type="similarity">
    <text evidence="2 10">Belongs to the YME2 family.</text>
</comment>
<proteinExistence type="inferred from homology"/>
<keyword evidence="4" id="KW-0812">Transmembrane</keyword>
<evidence type="ECO:0000259" key="11">
    <source>
        <dbReference type="Pfam" id="PF10443"/>
    </source>
</evidence>
<protein>
    <recommendedName>
        <fullName evidence="3 10">Mitochondrial escape protein 2</fullName>
    </recommendedName>
</protein>
<sequence>MNISVGRLGLRTSRLAAGFELAGTRCISSTTKKQIKSTVEAGEDKSGHIRLQRSNQALLFFDHVFPLKLQWLMRLPLQSEKRFPSLMKYLKGPYVAAADPVAVLKRCTALQKSQVQVEKVLPRLKEGGAFVKINYDPSVNPEAIESEIIKHLKASPIKPWWNPFQRMRARLVRGQPWVEDLHRLPSSRLKVEYMPGEPGTETSALSSEQLYSIFRPYGKLKDIIPQPPDSKVEPKYAHLDFALVQRAILAKNCLHGIKLSEAQGGGKSGTVIRLTYEPRRKSHWIRDWLLGHPRIVIPALIAIIGTITVSVFDPIRTFFVKAHVTKTFSLGDNRIYNWFKHRATDLMSFRHNPEDDAGMDAIWDDRKENIDQIRSWLMEDADTFIIVQGPRGSGKKELIDEALRHRRHKVTIDCKPIQEARSESATISAAAGQVGYRPVFSWMNSFSGMVDLAAQGAAGVKTGFSETLDGQLDKIWNTTSYALRGIALEGRKKDDKDANLSDDEWLEAHSERRPVVVIDNFLYKGQEDSLLFDKISEWAARITNANVAHVIFLTHDSSFSKSLSKALPNRVFRQISLSDCSPEVAKRFVIKHLDAADDDEVEGAGEQEKLTPSQRRKDLSELDECISALGGRLTDLEFLARRIKGGETPKKAVSQIIEQSASEIIKLYITGLDGSSRRWTPEQAWLLIKQLAQQETLKYNAVLLNDLYKSEGEQVLQALEQAELITISSASGRPTSIKPGKPVYQSAFKKLTDDRVLKARLDLATMNEQTKMENKNIDKYETELRLLGELPTQSYEISSRIKYLLGKIATSQGKIEVYDNEVGKLKKVLLEEY</sequence>
<dbReference type="Pfam" id="PF10443">
    <property type="entry name" value="RNA12"/>
    <property type="match status" value="1"/>
</dbReference>
<dbReference type="InterPro" id="IPR039627">
    <property type="entry name" value="Yme2_C"/>
</dbReference>
<evidence type="ECO:0000256" key="5">
    <source>
        <dbReference type="ARBA" id="ARBA00022792"/>
    </source>
</evidence>
<organism evidence="12 13">
    <name type="scientific">Phyllosticta citriasiana</name>
    <dbReference type="NCBI Taxonomy" id="595635"/>
    <lineage>
        <taxon>Eukaryota</taxon>
        <taxon>Fungi</taxon>
        <taxon>Dikarya</taxon>
        <taxon>Ascomycota</taxon>
        <taxon>Pezizomycotina</taxon>
        <taxon>Dothideomycetes</taxon>
        <taxon>Dothideomycetes incertae sedis</taxon>
        <taxon>Botryosphaeriales</taxon>
        <taxon>Phyllostictaceae</taxon>
        <taxon>Phyllosticta</taxon>
    </lineage>
</organism>
<evidence type="ECO:0000256" key="3">
    <source>
        <dbReference type="ARBA" id="ARBA00020222"/>
    </source>
</evidence>
<keyword evidence="6" id="KW-1133">Transmembrane helix</keyword>
<evidence type="ECO:0000256" key="1">
    <source>
        <dbReference type="ARBA" id="ARBA00004434"/>
    </source>
</evidence>
<keyword evidence="10" id="KW-0507">mRNA processing</keyword>
<dbReference type="SUPFAM" id="SSF52540">
    <property type="entry name" value="P-loop containing nucleoside triphosphate hydrolases"/>
    <property type="match status" value="1"/>
</dbReference>
<gene>
    <name evidence="12" type="ORF">IWZ03DRAFT_230645</name>
</gene>
<evidence type="ECO:0000256" key="7">
    <source>
        <dbReference type="ARBA" id="ARBA00023128"/>
    </source>
</evidence>
<keyword evidence="13" id="KW-1185">Reference proteome</keyword>
<dbReference type="InterPro" id="IPR018850">
    <property type="entry name" value="Mt_escape_2_C"/>
</dbReference>
<dbReference type="Proteomes" id="UP001363622">
    <property type="component" value="Unassembled WGS sequence"/>
</dbReference>
<evidence type="ECO:0000256" key="9">
    <source>
        <dbReference type="ARBA" id="ARBA00025276"/>
    </source>
</evidence>
<comment type="caution">
    <text evidence="12">The sequence shown here is derived from an EMBL/GenBank/DDBJ whole genome shotgun (WGS) entry which is preliminary data.</text>
</comment>
<name>A0ABR1KHD4_9PEZI</name>
<keyword evidence="10" id="KW-0694">RNA-binding</keyword>
<dbReference type="PANTHER" id="PTHR32198:SF2">
    <property type="entry name" value="MITOCHONDRIAL ESCAPE PROTEIN 2"/>
    <property type="match status" value="1"/>
</dbReference>
<evidence type="ECO:0000256" key="2">
    <source>
        <dbReference type="ARBA" id="ARBA00010320"/>
    </source>
</evidence>
<accession>A0ABR1KHD4</accession>
<comment type="function">
    <text evidence="9 10">Plays a role in maintaining the mitochondrial genome and in controlling the mtDNA escape. Involved in the regulation of mtDNA nucleotide structure and number. May have a dispensable role in early maturation of pre-rRNA.</text>
</comment>
<dbReference type="CDD" id="cd12433">
    <property type="entry name" value="RRM_Yme2p_like"/>
    <property type="match status" value="1"/>
</dbReference>
<dbReference type="InterPro" id="IPR034260">
    <property type="entry name" value="Yme2_RRM"/>
</dbReference>
<dbReference type="EMBL" id="JBBPHU010000008">
    <property type="protein sequence ID" value="KAK7514839.1"/>
    <property type="molecule type" value="Genomic_DNA"/>
</dbReference>
<keyword evidence="8" id="KW-0472">Membrane</keyword>
<evidence type="ECO:0000256" key="8">
    <source>
        <dbReference type="ARBA" id="ARBA00023136"/>
    </source>
</evidence>
<reference evidence="12 13" key="1">
    <citation type="submission" date="2024-04" db="EMBL/GenBank/DDBJ databases">
        <title>Phyllosticta paracitricarpa is synonymous to the EU quarantine fungus P. citricarpa based on phylogenomic analyses.</title>
        <authorList>
            <consortium name="Lawrence Berkeley National Laboratory"/>
            <person name="Van Ingen-Buijs V.A."/>
            <person name="Van Westerhoven A.C."/>
            <person name="Haridas S."/>
            <person name="Skiadas P."/>
            <person name="Martin F."/>
            <person name="Groenewald J.Z."/>
            <person name="Crous P.W."/>
            <person name="Seidl M.F."/>
        </authorList>
    </citation>
    <scope>NUCLEOTIDE SEQUENCE [LARGE SCALE GENOMIC DNA]</scope>
    <source>
        <strain evidence="12 13">CBS 123371</strain>
    </source>
</reference>
<evidence type="ECO:0000256" key="6">
    <source>
        <dbReference type="ARBA" id="ARBA00022989"/>
    </source>
</evidence>
<feature type="domain" description="Mitochondrial escape protein 2 C-terminal" evidence="11">
    <location>
        <begin position="366"/>
        <end position="790"/>
    </location>
</feature>
<evidence type="ECO:0000256" key="10">
    <source>
        <dbReference type="RuleBase" id="RU367108"/>
    </source>
</evidence>
<keyword evidence="5 10" id="KW-0999">Mitochondrion inner membrane</keyword>
<dbReference type="PANTHER" id="PTHR32198">
    <property type="entry name" value="MITOCHONDRIAL ESCAPE PROTEIN 2"/>
    <property type="match status" value="1"/>
</dbReference>
<dbReference type="InterPro" id="IPR027417">
    <property type="entry name" value="P-loop_NTPase"/>
</dbReference>
<keyword evidence="7 10" id="KW-0496">Mitochondrion</keyword>
<evidence type="ECO:0000313" key="12">
    <source>
        <dbReference type="EMBL" id="KAK7514839.1"/>
    </source>
</evidence>
<dbReference type="Gene3D" id="3.40.50.300">
    <property type="entry name" value="P-loop containing nucleotide triphosphate hydrolases"/>
    <property type="match status" value="1"/>
</dbReference>
<comment type="subcellular location">
    <subcellularLocation>
        <location evidence="1 10">Mitochondrion inner membrane</location>
        <topology evidence="1 10">Single-pass membrane protein</topology>
    </subcellularLocation>
</comment>
<evidence type="ECO:0000256" key="4">
    <source>
        <dbReference type="ARBA" id="ARBA00022692"/>
    </source>
</evidence>
<evidence type="ECO:0000313" key="13">
    <source>
        <dbReference type="Proteomes" id="UP001363622"/>
    </source>
</evidence>